<feature type="transmembrane region" description="Helical" evidence="1">
    <location>
        <begin position="285"/>
        <end position="308"/>
    </location>
</feature>
<proteinExistence type="predicted"/>
<keyword evidence="1" id="KW-1133">Transmembrane helix</keyword>
<name>A0A1G7JRW3_9EURY</name>
<dbReference type="RefSeq" id="WP_149797937.1">
    <property type="nucleotide sequence ID" value="NZ_FNBO01000003.1"/>
</dbReference>
<feature type="transmembrane region" description="Helical" evidence="1">
    <location>
        <begin position="255"/>
        <end position="273"/>
    </location>
</feature>
<evidence type="ECO:0000313" key="3">
    <source>
        <dbReference type="Proteomes" id="UP000324020"/>
    </source>
</evidence>
<dbReference type="Proteomes" id="UP000324020">
    <property type="component" value="Unassembled WGS sequence"/>
</dbReference>
<keyword evidence="1" id="KW-0812">Transmembrane</keyword>
<feature type="transmembrane region" description="Helical" evidence="1">
    <location>
        <begin position="63"/>
        <end position="85"/>
    </location>
</feature>
<accession>A0A1G7JRW3</accession>
<keyword evidence="1" id="KW-0472">Membrane</keyword>
<feature type="transmembrane region" description="Helical" evidence="1">
    <location>
        <begin position="33"/>
        <end position="57"/>
    </location>
</feature>
<gene>
    <name evidence="2" type="ORF">SAMN04488067_10368</name>
</gene>
<dbReference type="Pfam" id="PF25927">
    <property type="entry name" value="DUF7972"/>
    <property type="match status" value="1"/>
</dbReference>
<dbReference type="AlphaFoldDB" id="A0A1G7JRW3"/>
<dbReference type="InterPro" id="IPR058278">
    <property type="entry name" value="DUF7972"/>
</dbReference>
<sequence length="330" mass="34082">MSREPDVARSVTDAGTALERAADWVVLGGDRRAVAGCLAVGVAGVVWALVAAGALAVGPESSVASLFGSGLTSGVVTLLTIALSINQLVLSRVFGSVDVLAKRLDGSRELRETVESIAGVPSSPNDPAAFLSLIATTLTDRARGLAATADGADWDPPEELANALRDLAAYGESLDENLDANDGMTTVLGAILGTEYARNMTAVRHLRNEYAASAPEGVSAEFEAIEELLESVAISRQFYKTIAIQRDLATLSRQLIYSGMTALVAVIAVTLVYRTGSTTLPAATLPVVVSAGIGAIVAPLALFVAYILRAATVARQTVSVGPFVPSENGD</sequence>
<evidence type="ECO:0000313" key="2">
    <source>
        <dbReference type="EMBL" id="SDF27698.1"/>
    </source>
</evidence>
<protein>
    <submittedName>
        <fullName evidence="2">Uncharacterized protein</fullName>
    </submittedName>
</protein>
<reference evidence="2 3" key="1">
    <citation type="submission" date="2016-10" db="EMBL/GenBank/DDBJ databases">
        <authorList>
            <person name="Varghese N."/>
            <person name="Submissions S."/>
        </authorList>
    </citation>
    <scope>NUCLEOTIDE SEQUENCE [LARGE SCALE GENOMIC DNA]</scope>
    <source>
        <strain evidence="2 3">CGMCC 1.3527</strain>
    </source>
</reference>
<evidence type="ECO:0000256" key="1">
    <source>
        <dbReference type="SAM" id="Phobius"/>
    </source>
</evidence>
<dbReference type="OrthoDB" id="265845at2157"/>
<organism evidence="2 3">
    <name type="scientific">Halorubrum xinjiangense</name>
    <dbReference type="NCBI Taxonomy" id="261291"/>
    <lineage>
        <taxon>Archaea</taxon>
        <taxon>Methanobacteriati</taxon>
        <taxon>Methanobacteriota</taxon>
        <taxon>Stenosarchaea group</taxon>
        <taxon>Halobacteria</taxon>
        <taxon>Halobacteriales</taxon>
        <taxon>Haloferacaceae</taxon>
        <taxon>Halorubrum</taxon>
    </lineage>
</organism>
<keyword evidence="3" id="KW-1185">Reference proteome</keyword>
<dbReference type="EMBL" id="FNBO01000003">
    <property type="protein sequence ID" value="SDF27698.1"/>
    <property type="molecule type" value="Genomic_DNA"/>
</dbReference>